<evidence type="ECO:0000313" key="1">
    <source>
        <dbReference type="EMBL" id="MEO3956449.1"/>
    </source>
</evidence>
<dbReference type="Proteomes" id="UP001438292">
    <property type="component" value="Unassembled WGS sequence"/>
</dbReference>
<proteinExistence type="predicted"/>
<dbReference type="EMBL" id="JBDQQU010000020">
    <property type="protein sequence ID" value="MEO3956449.1"/>
    <property type="molecule type" value="Genomic_DNA"/>
</dbReference>
<accession>A0ABV0H8N5</accession>
<dbReference type="RefSeq" id="WP_346194419.1">
    <property type="nucleotide sequence ID" value="NZ_JBDJHV010000013.1"/>
</dbReference>
<organism evidence="1 2">
    <name type="scientific">Chromobacterium piscinae</name>
    <dbReference type="NCBI Taxonomy" id="686831"/>
    <lineage>
        <taxon>Bacteria</taxon>
        <taxon>Pseudomonadati</taxon>
        <taxon>Pseudomonadota</taxon>
        <taxon>Betaproteobacteria</taxon>
        <taxon>Neisseriales</taxon>
        <taxon>Chromobacteriaceae</taxon>
        <taxon>Chromobacterium</taxon>
    </lineage>
</organism>
<name>A0ABV0H8N5_9NEIS</name>
<reference evidence="1 2" key="1">
    <citation type="submission" date="2024-05" db="EMBL/GenBank/DDBJ databases">
        <authorList>
            <person name="De Oliveira J.P."/>
            <person name="Noriler S.A."/>
            <person name="De Oliveira A.G."/>
            <person name="Sipoli D.S."/>
        </authorList>
    </citation>
    <scope>NUCLEOTIDE SEQUENCE [LARGE SCALE GENOMIC DNA]</scope>
    <source>
        <strain evidence="1 2">LABIM186</strain>
    </source>
</reference>
<protein>
    <submittedName>
        <fullName evidence="1">Uncharacterized protein</fullName>
    </submittedName>
</protein>
<keyword evidence="2" id="KW-1185">Reference proteome</keyword>
<evidence type="ECO:0000313" key="2">
    <source>
        <dbReference type="Proteomes" id="UP001438292"/>
    </source>
</evidence>
<gene>
    <name evidence="1" type="ORF">ABH309_18575</name>
</gene>
<sequence>MYQLTSNGVKLIEQNLFIPQDTSNRDWCAYLEWQGQGNTPAPADALPPPLTGTSN</sequence>
<comment type="caution">
    <text evidence="1">The sequence shown here is derived from an EMBL/GenBank/DDBJ whole genome shotgun (WGS) entry which is preliminary data.</text>
</comment>